<protein>
    <recommendedName>
        <fullName evidence="1">Heterokaryon incompatibility domain-containing protein</fullName>
    </recommendedName>
</protein>
<name>A0A0C4DZF9_MAGP6</name>
<proteinExistence type="predicted"/>
<accession>A0A0C4DZF9</accession>
<dbReference type="eggNOG" id="ENOG502SK2K">
    <property type="taxonomic scope" value="Eukaryota"/>
</dbReference>
<dbReference type="Pfam" id="PF06985">
    <property type="entry name" value="HET"/>
    <property type="match status" value="1"/>
</dbReference>
<gene>
    <name evidence="2" type="ORF">MAPG_05459</name>
</gene>
<feature type="domain" description="Heterokaryon incompatibility" evidence="1">
    <location>
        <begin position="73"/>
        <end position="238"/>
    </location>
</feature>
<reference evidence="3" key="4">
    <citation type="journal article" date="2015" name="G3 (Bethesda)">
        <title>Genome sequences of three phytopathogenic species of the Magnaporthaceae family of fungi.</title>
        <authorList>
            <person name="Okagaki L.H."/>
            <person name="Nunes C.C."/>
            <person name="Sailsbery J."/>
            <person name="Clay B."/>
            <person name="Brown D."/>
            <person name="John T."/>
            <person name="Oh Y."/>
            <person name="Young N."/>
            <person name="Fitzgerald M."/>
            <person name="Haas B.J."/>
            <person name="Zeng Q."/>
            <person name="Young S."/>
            <person name="Adiconis X."/>
            <person name="Fan L."/>
            <person name="Levin J.Z."/>
            <person name="Mitchell T.K."/>
            <person name="Okubara P.A."/>
            <person name="Farman M.L."/>
            <person name="Kohn L.M."/>
            <person name="Birren B."/>
            <person name="Ma L.-J."/>
            <person name="Dean R.A."/>
        </authorList>
    </citation>
    <scope>NUCLEOTIDE SEQUENCE</scope>
    <source>
        <strain evidence="3">ATCC 64411 / 73-15</strain>
    </source>
</reference>
<evidence type="ECO:0000313" key="2">
    <source>
        <dbReference type="EMBL" id="KLU86446.1"/>
    </source>
</evidence>
<dbReference type="EMBL" id="GL876969">
    <property type="protein sequence ID" value="KLU86446.1"/>
    <property type="molecule type" value="Genomic_DNA"/>
</dbReference>
<reference evidence="3" key="5">
    <citation type="submission" date="2015-06" db="UniProtKB">
        <authorList>
            <consortium name="EnsemblFungi"/>
        </authorList>
    </citation>
    <scope>IDENTIFICATION</scope>
    <source>
        <strain evidence="3">ATCC 64411</strain>
    </source>
</reference>
<dbReference type="InterPro" id="IPR010730">
    <property type="entry name" value="HET"/>
</dbReference>
<dbReference type="VEuPathDB" id="FungiDB:MAPG_05459"/>
<reference evidence="2" key="3">
    <citation type="submission" date="2011-03" db="EMBL/GenBank/DDBJ databases">
        <title>Annotation of Magnaporthe poae ATCC 64411.</title>
        <authorList>
            <person name="Ma L.-J."/>
            <person name="Dead R."/>
            <person name="Young S.K."/>
            <person name="Zeng Q."/>
            <person name="Gargeya S."/>
            <person name="Fitzgerald M."/>
            <person name="Haas B."/>
            <person name="Abouelleil A."/>
            <person name="Alvarado L."/>
            <person name="Arachchi H.M."/>
            <person name="Berlin A."/>
            <person name="Brown A."/>
            <person name="Chapman S.B."/>
            <person name="Chen Z."/>
            <person name="Dunbar C."/>
            <person name="Freedman E."/>
            <person name="Gearin G."/>
            <person name="Gellesch M."/>
            <person name="Goldberg J."/>
            <person name="Griggs A."/>
            <person name="Gujja S."/>
            <person name="Heiman D."/>
            <person name="Howarth C."/>
            <person name="Larson L."/>
            <person name="Lui A."/>
            <person name="MacDonald P.J.P."/>
            <person name="Mehta T."/>
            <person name="Montmayeur A."/>
            <person name="Murphy C."/>
            <person name="Neiman D."/>
            <person name="Pearson M."/>
            <person name="Priest M."/>
            <person name="Roberts A."/>
            <person name="Saif S."/>
            <person name="Shea T."/>
            <person name="Shenoy N."/>
            <person name="Sisk P."/>
            <person name="Stolte C."/>
            <person name="Sykes S."/>
            <person name="Yandava C."/>
            <person name="Wortman J."/>
            <person name="Nusbaum C."/>
            <person name="Birren B."/>
        </authorList>
    </citation>
    <scope>NUCLEOTIDE SEQUENCE</scope>
    <source>
        <strain evidence="2">ATCC 64411</strain>
    </source>
</reference>
<dbReference type="EMBL" id="ADBL01001299">
    <property type="status" value="NOT_ANNOTATED_CDS"/>
    <property type="molecule type" value="Genomic_DNA"/>
</dbReference>
<dbReference type="EnsemblFungi" id="MAPG_05459T0">
    <property type="protein sequence ID" value="MAPG_05459T0"/>
    <property type="gene ID" value="MAPG_05459"/>
</dbReference>
<reference evidence="2" key="1">
    <citation type="submission" date="2010-05" db="EMBL/GenBank/DDBJ databases">
        <title>The Genome Sequence of Magnaporthe poae strain ATCC 64411.</title>
        <authorList>
            <consortium name="The Broad Institute Genome Sequencing Platform"/>
            <consortium name="Broad Institute Genome Sequencing Center for Infectious Disease"/>
            <person name="Ma L.-J."/>
            <person name="Dead R."/>
            <person name="Young S."/>
            <person name="Zeng Q."/>
            <person name="Koehrsen M."/>
            <person name="Alvarado L."/>
            <person name="Berlin A."/>
            <person name="Chapman S.B."/>
            <person name="Chen Z."/>
            <person name="Freedman E."/>
            <person name="Gellesch M."/>
            <person name="Goldberg J."/>
            <person name="Griggs A."/>
            <person name="Gujja S."/>
            <person name="Heilman E.R."/>
            <person name="Heiman D."/>
            <person name="Hepburn T."/>
            <person name="Howarth C."/>
            <person name="Jen D."/>
            <person name="Larson L."/>
            <person name="Mehta T."/>
            <person name="Neiman D."/>
            <person name="Pearson M."/>
            <person name="Roberts A."/>
            <person name="Saif S."/>
            <person name="Shea T."/>
            <person name="Shenoy N."/>
            <person name="Sisk P."/>
            <person name="Stolte C."/>
            <person name="Sykes S."/>
            <person name="Walk T."/>
            <person name="White J."/>
            <person name="Yandava C."/>
            <person name="Haas B."/>
            <person name="Nusbaum C."/>
            <person name="Birren B."/>
        </authorList>
    </citation>
    <scope>NUCLEOTIDE SEQUENCE</scope>
    <source>
        <strain evidence="2">ATCC 64411</strain>
    </source>
</reference>
<evidence type="ECO:0000313" key="4">
    <source>
        <dbReference type="Proteomes" id="UP000011715"/>
    </source>
</evidence>
<dbReference type="Proteomes" id="UP000011715">
    <property type="component" value="Unassembled WGS sequence"/>
</dbReference>
<keyword evidence="4" id="KW-1185">Reference proteome</keyword>
<dbReference type="STRING" id="644358.A0A0C4DZF9"/>
<dbReference type="OrthoDB" id="47007at2759"/>
<evidence type="ECO:0000313" key="3">
    <source>
        <dbReference type="EnsemblFungi" id="MAPG_05459T0"/>
    </source>
</evidence>
<sequence length="545" mass="62331">MPMSDALHPLLPIWYIYFQPLGFNSSTGASRPPNGGFFKLSSLEQQRLNRPRTARENIKPKLLITQQGQWGHYMTLSYSWGDGVRHPIKLKGGKKYRDRNEDNLEEFLRAIPDGEEMTLTHREALRIARLLGYGYIWIDALCIIQGDEDDWQKEVPRLPQVYGNADFTLVAGRSNYSPNGFVRDPYTPEVRPCRLPYRISPYLPGALSTSPENDNYYVSLPRSLETGPVSQRAWCFQEAVLSRRQIVYGTEQLRFECRERRVWEDGRFLYTKGRPCLDLSISMTASGLPGDPTTKELLRDWYIRMIDYSRLDVFDPEDNFTTTAGTAARFQRALGGSRYPAGLWEADMISGLLWFGRHVVQASYSKKPLRRPIGVRDANKAQVIERAPSWSCLALQGPICDEWSTRHLRYGESLCRLQVTGRLCQLRCSAAIRELRLCEKLRAMGYPLIRRRGVVLEPNGPSGSMRISNDVVDTKDADAFRIVALGIFDLTEGNTHRQWAMRLKEREGLLLEKAAEPNTFKRVGVFVVKDIEFFESGDEVDIELA</sequence>
<organism evidence="3 4">
    <name type="scientific">Magnaporthiopsis poae (strain ATCC 64411 / 73-15)</name>
    <name type="common">Kentucky bluegrass fungus</name>
    <name type="synonym">Magnaporthe poae</name>
    <dbReference type="NCBI Taxonomy" id="644358"/>
    <lineage>
        <taxon>Eukaryota</taxon>
        <taxon>Fungi</taxon>
        <taxon>Dikarya</taxon>
        <taxon>Ascomycota</taxon>
        <taxon>Pezizomycotina</taxon>
        <taxon>Sordariomycetes</taxon>
        <taxon>Sordariomycetidae</taxon>
        <taxon>Magnaporthales</taxon>
        <taxon>Magnaporthaceae</taxon>
        <taxon>Magnaporthiopsis</taxon>
    </lineage>
</organism>
<reference evidence="4" key="2">
    <citation type="submission" date="2010-05" db="EMBL/GenBank/DDBJ databases">
        <title>The genome sequence of Magnaporthe poae strain ATCC 64411.</title>
        <authorList>
            <person name="Ma L.-J."/>
            <person name="Dead R."/>
            <person name="Young S."/>
            <person name="Zeng Q."/>
            <person name="Koehrsen M."/>
            <person name="Alvarado L."/>
            <person name="Berlin A."/>
            <person name="Chapman S.B."/>
            <person name="Chen Z."/>
            <person name="Freedman E."/>
            <person name="Gellesch M."/>
            <person name="Goldberg J."/>
            <person name="Griggs A."/>
            <person name="Gujja S."/>
            <person name="Heilman E.R."/>
            <person name="Heiman D."/>
            <person name="Hepburn T."/>
            <person name="Howarth C."/>
            <person name="Jen D."/>
            <person name="Larson L."/>
            <person name="Mehta T."/>
            <person name="Neiman D."/>
            <person name="Pearson M."/>
            <person name="Roberts A."/>
            <person name="Saif S."/>
            <person name="Shea T."/>
            <person name="Shenoy N."/>
            <person name="Sisk P."/>
            <person name="Stolte C."/>
            <person name="Sykes S."/>
            <person name="Walk T."/>
            <person name="White J."/>
            <person name="Yandava C."/>
            <person name="Haas B."/>
            <person name="Nusbaum C."/>
            <person name="Birren B."/>
        </authorList>
    </citation>
    <scope>NUCLEOTIDE SEQUENCE [LARGE SCALE GENOMIC DNA]</scope>
    <source>
        <strain evidence="4">ATCC 64411 / 73-15</strain>
    </source>
</reference>
<dbReference type="PANTHER" id="PTHR33112">
    <property type="entry name" value="DOMAIN PROTEIN, PUTATIVE-RELATED"/>
    <property type="match status" value="1"/>
</dbReference>
<dbReference type="PANTHER" id="PTHR33112:SF10">
    <property type="entry name" value="TOL"/>
    <property type="match status" value="1"/>
</dbReference>
<dbReference type="AlphaFoldDB" id="A0A0C4DZF9"/>
<evidence type="ECO:0000259" key="1">
    <source>
        <dbReference type="Pfam" id="PF06985"/>
    </source>
</evidence>